<dbReference type="RefSeq" id="WP_184509640.1">
    <property type="nucleotide sequence ID" value="NZ_JACHVT010000003.1"/>
</dbReference>
<sequence>MHLQLQRSLVHPNGVLVTLEVRSLADASDVDGPTRLLPETAAADDVSLRRLADEVLSFREPELGGPRLARRDAVTGAARSALPWAQGGSTDARGGRWTLPYWVATDPLQSWPLWVTFEWPSRSIGVDVVHAADEVRAARSRARPVH</sequence>
<comment type="caution">
    <text evidence="1">The sequence shown here is derived from an EMBL/GenBank/DDBJ whole genome shotgun (WGS) entry which is preliminary data.</text>
</comment>
<protein>
    <submittedName>
        <fullName evidence="1">Uncharacterized protein</fullName>
    </submittedName>
</protein>
<name>A0A839Q0E4_9MICO</name>
<gene>
    <name evidence="1" type="ORF">FHW14_001686</name>
</gene>
<dbReference type="Proteomes" id="UP000590811">
    <property type="component" value="Unassembled WGS sequence"/>
</dbReference>
<reference evidence="1 2" key="1">
    <citation type="submission" date="2020-08" db="EMBL/GenBank/DDBJ databases">
        <title>Genomic Encyclopedia of Type Strains, Phase IV (KMG-V): Genome sequencing to study the core and pangenomes of soil and plant-associated prokaryotes.</title>
        <authorList>
            <person name="Whitman W."/>
        </authorList>
    </citation>
    <scope>NUCLEOTIDE SEQUENCE [LARGE SCALE GENOMIC DNA]</scope>
    <source>
        <strain evidence="1 2">B3ACCR2</strain>
    </source>
</reference>
<organism evidence="1 2">
    <name type="scientific">Terracoccus luteus</name>
    <dbReference type="NCBI Taxonomy" id="53356"/>
    <lineage>
        <taxon>Bacteria</taxon>
        <taxon>Bacillati</taxon>
        <taxon>Actinomycetota</taxon>
        <taxon>Actinomycetes</taxon>
        <taxon>Micrococcales</taxon>
        <taxon>Intrasporangiaceae</taxon>
        <taxon>Terracoccus</taxon>
    </lineage>
</organism>
<accession>A0A839Q0E4</accession>
<dbReference type="EMBL" id="JACHVT010000003">
    <property type="protein sequence ID" value="MBB2986532.1"/>
    <property type="molecule type" value="Genomic_DNA"/>
</dbReference>
<proteinExistence type="predicted"/>
<evidence type="ECO:0000313" key="1">
    <source>
        <dbReference type="EMBL" id="MBB2986532.1"/>
    </source>
</evidence>
<evidence type="ECO:0000313" key="2">
    <source>
        <dbReference type="Proteomes" id="UP000590811"/>
    </source>
</evidence>
<dbReference type="AlphaFoldDB" id="A0A839Q0E4"/>